<name>A0A512BCU1_9BACT</name>
<protein>
    <submittedName>
        <fullName evidence="2">Uncharacterized protein</fullName>
    </submittedName>
</protein>
<comment type="caution">
    <text evidence="2">The sequence shown here is derived from an EMBL/GenBank/DDBJ whole genome shotgun (WGS) entry which is preliminary data.</text>
</comment>
<accession>A0A512BCU1</accession>
<feature type="region of interest" description="Disordered" evidence="1">
    <location>
        <begin position="1"/>
        <end position="49"/>
    </location>
</feature>
<reference evidence="2 3" key="1">
    <citation type="submission" date="2019-07" db="EMBL/GenBank/DDBJ databases">
        <title>Whole genome shotgun sequence of Segetibacter aerophilus NBRC 106135.</title>
        <authorList>
            <person name="Hosoyama A."/>
            <person name="Uohara A."/>
            <person name="Ohji S."/>
            <person name="Ichikawa N."/>
        </authorList>
    </citation>
    <scope>NUCLEOTIDE SEQUENCE [LARGE SCALE GENOMIC DNA]</scope>
    <source>
        <strain evidence="2 3">NBRC 106135</strain>
    </source>
</reference>
<dbReference type="EMBL" id="BJYT01000007">
    <property type="protein sequence ID" value="GEO09705.1"/>
    <property type="molecule type" value="Genomic_DNA"/>
</dbReference>
<sequence>MQAKMKGMQGNRGTFEDKEQTSETASQPSFKKENNTSSKGDYIDFEEVK</sequence>
<feature type="compositionally biased region" description="Polar residues" evidence="1">
    <location>
        <begin position="22"/>
        <end position="39"/>
    </location>
</feature>
<evidence type="ECO:0000313" key="2">
    <source>
        <dbReference type="EMBL" id="GEO09705.1"/>
    </source>
</evidence>
<evidence type="ECO:0000313" key="3">
    <source>
        <dbReference type="Proteomes" id="UP000321513"/>
    </source>
</evidence>
<proteinExistence type="predicted"/>
<keyword evidence="3" id="KW-1185">Reference proteome</keyword>
<dbReference type="AlphaFoldDB" id="A0A512BCU1"/>
<organism evidence="2 3">
    <name type="scientific">Segetibacter aerophilus</name>
    <dbReference type="NCBI Taxonomy" id="670293"/>
    <lineage>
        <taxon>Bacteria</taxon>
        <taxon>Pseudomonadati</taxon>
        <taxon>Bacteroidota</taxon>
        <taxon>Chitinophagia</taxon>
        <taxon>Chitinophagales</taxon>
        <taxon>Chitinophagaceae</taxon>
        <taxon>Segetibacter</taxon>
    </lineage>
</organism>
<gene>
    <name evidence="2" type="ORF">SAE01_22010</name>
</gene>
<evidence type="ECO:0000256" key="1">
    <source>
        <dbReference type="SAM" id="MobiDB-lite"/>
    </source>
</evidence>
<dbReference type="Proteomes" id="UP000321513">
    <property type="component" value="Unassembled WGS sequence"/>
</dbReference>